<evidence type="ECO:0000256" key="3">
    <source>
        <dbReference type="ARBA" id="ARBA00022475"/>
    </source>
</evidence>
<name>A0A7J4JHG6_9ARCH</name>
<dbReference type="InterPro" id="IPR045275">
    <property type="entry name" value="MscS_archaea/bacteria_type"/>
</dbReference>
<feature type="transmembrane region" description="Helical" evidence="7">
    <location>
        <begin position="20"/>
        <end position="40"/>
    </location>
</feature>
<evidence type="ECO:0000256" key="4">
    <source>
        <dbReference type="ARBA" id="ARBA00022692"/>
    </source>
</evidence>
<evidence type="ECO:0000256" key="7">
    <source>
        <dbReference type="SAM" id="Phobius"/>
    </source>
</evidence>
<keyword evidence="3" id="KW-1003">Cell membrane</keyword>
<dbReference type="SUPFAM" id="SSF50182">
    <property type="entry name" value="Sm-like ribonucleoproteins"/>
    <property type="match status" value="1"/>
</dbReference>
<evidence type="ECO:0000256" key="6">
    <source>
        <dbReference type="ARBA" id="ARBA00023136"/>
    </source>
</evidence>
<evidence type="ECO:0000259" key="8">
    <source>
        <dbReference type="Pfam" id="PF00924"/>
    </source>
</evidence>
<organism evidence="9 10">
    <name type="scientific">Candidatus Iainarchaeum sp</name>
    <dbReference type="NCBI Taxonomy" id="3101447"/>
    <lineage>
        <taxon>Archaea</taxon>
        <taxon>Candidatus Iainarchaeota</taxon>
        <taxon>Candidatus Iainarchaeia</taxon>
        <taxon>Candidatus Iainarchaeales</taxon>
        <taxon>Candidatus Iainarchaeaceae</taxon>
        <taxon>Candidatus Iainarchaeum</taxon>
    </lineage>
</organism>
<dbReference type="InterPro" id="IPR010920">
    <property type="entry name" value="LSM_dom_sf"/>
</dbReference>
<dbReference type="GO" id="GO:0008381">
    <property type="term" value="F:mechanosensitive monoatomic ion channel activity"/>
    <property type="evidence" value="ECO:0007669"/>
    <property type="project" value="InterPro"/>
</dbReference>
<protein>
    <submittedName>
        <fullName evidence="9">Mechanosensitive ion channel</fullName>
    </submittedName>
</protein>
<feature type="transmembrane region" description="Helical" evidence="7">
    <location>
        <begin position="60"/>
        <end position="81"/>
    </location>
</feature>
<feature type="domain" description="Mechanosensitive ion channel MscS" evidence="8">
    <location>
        <begin position="110"/>
        <end position="174"/>
    </location>
</feature>
<dbReference type="InterPro" id="IPR006685">
    <property type="entry name" value="MscS_channel_2nd"/>
</dbReference>
<keyword evidence="5 7" id="KW-1133">Transmembrane helix</keyword>
<dbReference type="PANTHER" id="PTHR30221">
    <property type="entry name" value="SMALL-CONDUCTANCE MECHANOSENSITIVE CHANNEL"/>
    <property type="match status" value="1"/>
</dbReference>
<dbReference type="SUPFAM" id="SSF82689">
    <property type="entry name" value="Mechanosensitive channel protein MscS (YggB), C-terminal domain"/>
    <property type="match status" value="1"/>
</dbReference>
<evidence type="ECO:0000256" key="1">
    <source>
        <dbReference type="ARBA" id="ARBA00004651"/>
    </source>
</evidence>
<comment type="similarity">
    <text evidence="2">Belongs to the MscS (TC 1.A.23) family.</text>
</comment>
<keyword evidence="6 7" id="KW-0472">Membrane</keyword>
<accession>A0A7J4JHG6</accession>
<dbReference type="Gene3D" id="2.30.30.60">
    <property type="match status" value="1"/>
</dbReference>
<comment type="caution">
    <text evidence="9">The sequence shown here is derived from an EMBL/GenBank/DDBJ whole genome shotgun (WGS) entry which is preliminary data.</text>
</comment>
<dbReference type="PANTHER" id="PTHR30221:SF1">
    <property type="entry name" value="SMALL-CONDUCTANCE MECHANOSENSITIVE CHANNEL"/>
    <property type="match status" value="1"/>
</dbReference>
<dbReference type="AlphaFoldDB" id="A0A7J4JHG6"/>
<feature type="non-terminal residue" evidence="9">
    <location>
        <position position="254"/>
    </location>
</feature>
<reference evidence="10" key="1">
    <citation type="journal article" date="2020" name="bioRxiv">
        <title>A rank-normalized archaeal taxonomy based on genome phylogeny resolves widespread incomplete and uneven classifications.</title>
        <authorList>
            <person name="Rinke C."/>
            <person name="Chuvochina M."/>
            <person name="Mussig A.J."/>
            <person name="Chaumeil P.-A."/>
            <person name="Waite D.W."/>
            <person name="Whitman W.B."/>
            <person name="Parks D.H."/>
            <person name="Hugenholtz P."/>
        </authorList>
    </citation>
    <scope>NUCLEOTIDE SEQUENCE [LARGE SCALE GENOMIC DNA]</scope>
</reference>
<evidence type="ECO:0000256" key="5">
    <source>
        <dbReference type="ARBA" id="ARBA00022989"/>
    </source>
</evidence>
<comment type="subcellular location">
    <subcellularLocation>
        <location evidence="1">Cell membrane</location>
        <topology evidence="1">Multi-pass membrane protein</topology>
    </subcellularLocation>
</comment>
<dbReference type="SUPFAM" id="SSF82861">
    <property type="entry name" value="Mechanosensitive channel protein MscS (YggB), transmembrane region"/>
    <property type="match status" value="1"/>
</dbReference>
<keyword evidence="4 7" id="KW-0812">Transmembrane</keyword>
<dbReference type="GO" id="GO:0005886">
    <property type="term" value="C:plasma membrane"/>
    <property type="evidence" value="ECO:0007669"/>
    <property type="project" value="UniProtKB-SubCell"/>
</dbReference>
<dbReference type="InterPro" id="IPR011066">
    <property type="entry name" value="MscS_channel_C_sf"/>
</dbReference>
<evidence type="ECO:0000313" key="9">
    <source>
        <dbReference type="EMBL" id="HIH15845.1"/>
    </source>
</evidence>
<evidence type="ECO:0000313" key="10">
    <source>
        <dbReference type="Proteomes" id="UP000564964"/>
    </source>
</evidence>
<dbReference type="Gene3D" id="3.30.70.100">
    <property type="match status" value="1"/>
</dbReference>
<proteinExistence type="inferred from homology"/>
<sequence>MALLDLTTALDFLGQYEHVLGPFLVLLITYVVALVVSNILRGVFDKTSKRIHFNKTQYTITARIVVALIWLFGIISAISLVPELSQLTLSLFAGAGVLAIIIGFAAQKAASNIIGGVTNAMYQPFRVGDRIKVKDIYGKVEDITLRDTVIRTNENARVIIPNSIITEELIFNHTIKDEKAIKQLDFGISYDSDIDLARAILQSEVRKHPDYFAYKVKQGVFDGEQSVVVKVAKLDDSAVVLRLFYWAKDQKIAD</sequence>
<dbReference type="EMBL" id="DUGH01000009">
    <property type="protein sequence ID" value="HIH15845.1"/>
    <property type="molecule type" value="Genomic_DNA"/>
</dbReference>
<dbReference type="Gene3D" id="1.10.287.1260">
    <property type="match status" value="1"/>
</dbReference>
<gene>
    <name evidence="9" type="ORF">HA252_00380</name>
</gene>
<dbReference type="Proteomes" id="UP000564964">
    <property type="component" value="Unassembled WGS sequence"/>
</dbReference>
<dbReference type="InterPro" id="IPR023408">
    <property type="entry name" value="MscS_beta-dom_sf"/>
</dbReference>
<dbReference type="InterPro" id="IPR011014">
    <property type="entry name" value="MscS_channel_TM-2"/>
</dbReference>
<dbReference type="Pfam" id="PF00924">
    <property type="entry name" value="MS_channel_2nd"/>
    <property type="match status" value="1"/>
</dbReference>
<feature type="transmembrane region" description="Helical" evidence="7">
    <location>
        <begin position="87"/>
        <end position="106"/>
    </location>
</feature>
<evidence type="ECO:0000256" key="2">
    <source>
        <dbReference type="ARBA" id="ARBA00008017"/>
    </source>
</evidence>